<dbReference type="KEGG" id="nli:G3M70_05975"/>
<name>A0A7T0BUX7_9BACT</name>
<protein>
    <submittedName>
        <fullName evidence="1">Uncharacterized protein</fullName>
    </submittedName>
</protein>
<reference evidence="1 2" key="1">
    <citation type="submission" date="2020-02" db="EMBL/GenBank/DDBJ databases">
        <title>Genomic and physiological characterization of two novel Nitrospinaceae genera.</title>
        <authorList>
            <person name="Mueller A.J."/>
            <person name="Jung M.-Y."/>
            <person name="Strachan C.R."/>
            <person name="Herbold C.W."/>
            <person name="Kirkegaard R.H."/>
            <person name="Daims H."/>
        </authorList>
    </citation>
    <scope>NUCLEOTIDE SEQUENCE [LARGE SCALE GENOMIC DNA]</scope>
    <source>
        <strain evidence="1">EB</strain>
    </source>
</reference>
<evidence type="ECO:0000313" key="1">
    <source>
        <dbReference type="EMBL" id="QPJ61457.1"/>
    </source>
</evidence>
<dbReference type="AlphaFoldDB" id="A0A7T0BUX7"/>
<accession>A0A7T0BUX7</accession>
<sequence length="95" mass="11289">MIGWIIRRLLLGVESRLKEIKQESLSRFEKIDRVLERIEAERVTDQRKLYEQFVTKEWYLLTTGKTESSLGGIFQQLQALNKKLQHQKPHYSKTG</sequence>
<evidence type="ECO:0000313" key="2">
    <source>
        <dbReference type="Proteomes" id="UP000594688"/>
    </source>
</evidence>
<proteinExistence type="predicted"/>
<organism evidence="1 2">
    <name type="scientific">Candidatus Nitronauta litoralis</name>
    <dbReference type="NCBI Taxonomy" id="2705533"/>
    <lineage>
        <taxon>Bacteria</taxon>
        <taxon>Pseudomonadati</taxon>
        <taxon>Nitrospinota/Tectimicrobiota group</taxon>
        <taxon>Nitrospinota</taxon>
        <taxon>Nitrospinia</taxon>
        <taxon>Nitrospinales</taxon>
        <taxon>Nitrospinaceae</taxon>
        <taxon>Candidatus Nitronauta</taxon>
    </lineage>
</organism>
<dbReference type="EMBL" id="CP048685">
    <property type="protein sequence ID" value="QPJ61457.1"/>
    <property type="molecule type" value="Genomic_DNA"/>
</dbReference>
<gene>
    <name evidence="1" type="ORF">G3M70_05975</name>
</gene>
<dbReference type="Proteomes" id="UP000594688">
    <property type="component" value="Chromosome"/>
</dbReference>